<gene>
    <name evidence="2" type="primary">ccoS</name>
    <name evidence="2" type="ORF">O1D97_01300</name>
</gene>
<organism evidence="2 3">
    <name type="scientific">Marinomonas phaeophyticola</name>
    <dbReference type="NCBI Taxonomy" id="3004091"/>
    <lineage>
        <taxon>Bacteria</taxon>
        <taxon>Pseudomonadati</taxon>
        <taxon>Pseudomonadota</taxon>
        <taxon>Gammaproteobacteria</taxon>
        <taxon>Oceanospirillales</taxon>
        <taxon>Oceanospirillaceae</taxon>
        <taxon>Marinomonas</taxon>
    </lineage>
</organism>
<evidence type="ECO:0000313" key="2">
    <source>
        <dbReference type="EMBL" id="MCZ2720313.1"/>
    </source>
</evidence>
<accession>A0ABT4JPM1</accession>
<comment type="caution">
    <text evidence="2">The sequence shown here is derived from an EMBL/GenBank/DDBJ whole genome shotgun (WGS) entry which is preliminary data.</text>
</comment>
<evidence type="ECO:0000313" key="3">
    <source>
        <dbReference type="Proteomes" id="UP001149719"/>
    </source>
</evidence>
<reference evidence="2" key="1">
    <citation type="submission" date="2022-12" db="EMBL/GenBank/DDBJ databases">
        <title>Marinomonas 15G1-11 sp. nov, isolated from marine algae.</title>
        <authorList>
            <person name="Butt M."/>
            <person name="Choi D.G."/>
            <person name="Kim J.M."/>
            <person name="Lee J.K."/>
            <person name="Baek J.H."/>
            <person name="Jeon C.O."/>
        </authorList>
    </citation>
    <scope>NUCLEOTIDE SEQUENCE</scope>
    <source>
        <strain evidence="2">15G1-11</strain>
    </source>
</reference>
<dbReference type="InterPro" id="IPR004714">
    <property type="entry name" value="Cyt_oxidase_maturation_cbb3"/>
</dbReference>
<dbReference type="NCBIfam" id="TIGR00847">
    <property type="entry name" value="ccoS"/>
    <property type="match status" value="1"/>
</dbReference>
<keyword evidence="1" id="KW-0472">Membrane</keyword>
<dbReference type="PANTHER" id="PTHR41532:SF1">
    <property type="entry name" value="FIXS PROTEIN"/>
    <property type="match status" value="1"/>
</dbReference>
<keyword evidence="1" id="KW-0812">Transmembrane</keyword>
<sequence length="50" mass="5760">MESLYLLVPIAGLFVAIGLGIFVWAVKKDQFDDLDREGERILFDDEEDEK</sequence>
<protein>
    <submittedName>
        <fullName evidence="2">Cbb3-type cytochrome oxidase assembly protein CcoS</fullName>
    </submittedName>
</protein>
<keyword evidence="1" id="KW-1133">Transmembrane helix</keyword>
<dbReference type="PANTHER" id="PTHR41532">
    <property type="entry name" value="FIXS PROTEIN"/>
    <property type="match status" value="1"/>
</dbReference>
<dbReference type="Proteomes" id="UP001149719">
    <property type="component" value="Unassembled WGS sequence"/>
</dbReference>
<name>A0ABT4JPM1_9GAMM</name>
<proteinExistence type="predicted"/>
<dbReference type="RefSeq" id="WP_269122106.1">
    <property type="nucleotide sequence ID" value="NZ_JAPUBN010000006.1"/>
</dbReference>
<evidence type="ECO:0000256" key="1">
    <source>
        <dbReference type="SAM" id="Phobius"/>
    </source>
</evidence>
<keyword evidence="3" id="KW-1185">Reference proteome</keyword>
<dbReference type="Pfam" id="PF03597">
    <property type="entry name" value="FixS"/>
    <property type="match status" value="1"/>
</dbReference>
<dbReference type="EMBL" id="JAPUBN010000006">
    <property type="protein sequence ID" value="MCZ2720313.1"/>
    <property type="molecule type" value="Genomic_DNA"/>
</dbReference>
<feature type="transmembrane region" description="Helical" evidence="1">
    <location>
        <begin position="6"/>
        <end position="26"/>
    </location>
</feature>